<reference evidence="2" key="1">
    <citation type="journal article" date="2019" name="Int. J. Syst. Evol. Microbiol.">
        <title>The Global Catalogue of Microorganisms (GCM) 10K type strain sequencing project: providing services to taxonomists for standard genome sequencing and annotation.</title>
        <authorList>
            <consortium name="The Broad Institute Genomics Platform"/>
            <consortium name="The Broad Institute Genome Sequencing Center for Infectious Disease"/>
            <person name="Wu L."/>
            <person name="Ma J."/>
        </authorList>
    </citation>
    <scope>NUCLEOTIDE SEQUENCE [LARGE SCALE GENOMIC DNA]</scope>
    <source>
        <strain evidence="2">CCM 8930</strain>
    </source>
</reference>
<proteinExistence type="predicted"/>
<gene>
    <name evidence="1" type="ORF">ACFP1L_13370</name>
</gene>
<dbReference type="RefSeq" id="WP_263390603.1">
    <property type="nucleotide sequence ID" value="NZ_BJDI01000006.1"/>
</dbReference>
<accession>A0ABW1SMH2</accession>
<evidence type="ECO:0008006" key="3">
    <source>
        <dbReference type="Google" id="ProtNLM"/>
    </source>
</evidence>
<organism evidence="1 2">
    <name type="scientific">Lactiplantibacillus nangangensis</name>
    <dbReference type="NCBI Taxonomy" id="2559917"/>
    <lineage>
        <taxon>Bacteria</taxon>
        <taxon>Bacillati</taxon>
        <taxon>Bacillota</taxon>
        <taxon>Bacilli</taxon>
        <taxon>Lactobacillales</taxon>
        <taxon>Lactobacillaceae</taxon>
        <taxon>Lactiplantibacillus</taxon>
    </lineage>
</organism>
<evidence type="ECO:0000313" key="2">
    <source>
        <dbReference type="Proteomes" id="UP001596171"/>
    </source>
</evidence>
<dbReference type="Proteomes" id="UP001596171">
    <property type="component" value="Unassembled WGS sequence"/>
</dbReference>
<evidence type="ECO:0000313" key="1">
    <source>
        <dbReference type="EMBL" id="MFC6202857.1"/>
    </source>
</evidence>
<dbReference type="EMBL" id="JBHSSE010000028">
    <property type="protein sequence ID" value="MFC6202857.1"/>
    <property type="molecule type" value="Genomic_DNA"/>
</dbReference>
<sequence>MLRKLAVLTAGAMWLLSGFNLVIAVLRVRESPYPKKIKVKVKLK</sequence>
<name>A0ABW1SMH2_9LACO</name>
<keyword evidence="2" id="KW-1185">Reference proteome</keyword>
<comment type="caution">
    <text evidence="1">The sequence shown here is derived from an EMBL/GenBank/DDBJ whole genome shotgun (WGS) entry which is preliminary data.</text>
</comment>
<protein>
    <recommendedName>
        <fullName evidence="3">Cyclic lactone autoinducer peptide</fullName>
    </recommendedName>
</protein>